<evidence type="ECO:0000256" key="9">
    <source>
        <dbReference type="SAM" id="SignalP"/>
    </source>
</evidence>
<feature type="chain" id="PRO_5040479968" evidence="9">
    <location>
        <begin position="25"/>
        <end position="992"/>
    </location>
</feature>
<accession>A0A9P9BHV8</accession>
<feature type="region of interest" description="Disordered" evidence="8">
    <location>
        <begin position="910"/>
        <end position="931"/>
    </location>
</feature>
<dbReference type="PROSITE" id="PS00137">
    <property type="entry name" value="SUBTILASE_HIS"/>
    <property type="match status" value="1"/>
</dbReference>
<dbReference type="PROSITE" id="PS00136">
    <property type="entry name" value="SUBTILASE_ASP"/>
    <property type="match status" value="1"/>
</dbReference>
<dbReference type="PANTHER" id="PTHR43399">
    <property type="entry name" value="SUBTILISIN-RELATED"/>
    <property type="match status" value="1"/>
</dbReference>
<dbReference type="InterPro" id="IPR034187">
    <property type="entry name" value="Peptidases_S8_5"/>
</dbReference>
<protein>
    <submittedName>
        <fullName evidence="11">Peptidase S8/S53 domain-containing protein</fullName>
    </submittedName>
</protein>
<feature type="active site" description="Charge relay system" evidence="5 6">
    <location>
        <position position="168"/>
    </location>
</feature>
<keyword evidence="3 6" id="KW-0378">Hydrolase</keyword>
<name>A0A9P9BHV8_9PEZI</name>
<keyword evidence="2 6" id="KW-0645">Protease</keyword>
<dbReference type="Gene3D" id="3.40.50.200">
    <property type="entry name" value="Peptidase S8/S53 domain"/>
    <property type="match status" value="2"/>
</dbReference>
<dbReference type="PANTHER" id="PTHR43399:SF4">
    <property type="entry name" value="CELL WALL-ASSOCIATED PROTEASE"/>
    <property type="match status" value="1"/>
</dbReference>
<evidence type="ECO:0000256" key="6">
    <source>
        <dbReference type="PROSITE-ProRule" id="PRU01240"/>
    </source>
</evidence>
<evidence type="ECO:0000256" key="5">
    <source>
        <dbReference type="PIRSR" id="PIRSR615500-1"/>
    </source>
</evidence>
<dbReference type="CDD" id="cd07489">
    <property type="entry name" value="Peptidases_S8_5"/>
    <property type="match status" value="1"/>
</dbReference>
<evidence type="ECO:0000256" key="7">
    <source>
        <dbReference type="RuleBase" id="RU003355"/>
    </source>
</evidence>
<evidence type="ECO:0000256" key="2">
    <source>
        <dbReference type="ARBA" id="ARBA00022670"/>
    </source>
</evidence>
<dbReference type="InterPro" id="IPR023828">
    <property type="entry name" value="Peptidase_S8_Ser-AS"/>
</dbReference>
<feature type="domain" description="Peptidase S8/S53" evidence="10">
    <location>
        <begin position="159"/>
        <end position="587"/>
    </location>
</feature>
<keyword evidence="9" id="KW-0732">Signal</keyword>
<evidence type="ECO:0000313" key="11">
    <source>
        <dbReference type="EMBL" id="KAH7009267.1"/>
    </source>
</evidence>
<dbReference type="GO" id="GO:0004252">
    <property type="term" value="F:serine-type endopeptidase activity"/>
    <property type="evidence" value="ECO:0007669"/>
    <property type="project" value="UniProtKB-UniRule"/>
</dbReference>
<dbReference type="InterPro" id="IPR015500">
    <property type="entry name" value="Peptidase_S8_subtilisin-rel"/>
</dbReference>
<feature type="signal peptide" evidence="9">
    <location>
        <begin position="1"/>
        <end position="24"/>
    </location>
</feature>
<dbReference type="PROSITE" id="PS00138">
    <property type="entry name" value="SUBTILASE_SER"/>
    <property type="match status" value="1"/>
</dbReference>
<feature type="active site" description="Charge relay system" evidence="5 6">
    <location>
        <position position="218"/>
    </location>
</feature>
<dbReference type="EMBL" id="JAGTJQ010000019">
    <property type="protein sequence ID" value="KAH7009267.1"/>
    <property type="molecule type" value="Genomic_DNA"/>
</dbReference>
<dbReference type="OrthoDB" id="10256524at2759"/>
<evidence type="ECO:0000256" key="3">
    <source>
        <dbReference type="ARBA" id="ARBA00022801"/>
    </source>
</evidence>
<evidence type="ECO:0000259" key="10">
    <source>
        <dbReference type="Pfam" id="PF00082"/>
    </source>
</evidence>
<proteinExistence type="inferred from homology"/>
<dbReference type="GO" id="GO:0006508">
    <property type="term" value="P:proteolysis"/>
    <property type="evidence" value="ECO:0007669"/>
    <property type="project" value="UniProtKB-KW"/>
</dbReference>
<dbReference type="PRINTS" id="PR00723">
    <property type="entry name" value="SUBTILISIN"/>
</dbReference>
<feature type="active site" description="Charge relay system" evidence="5 6">
    <location>
        <position position="546"/>
    </location>
</feature>
<dbReference type="SUPFAM" id="SSF52743">
    <property type="entry name" value="Subtilisin-like"/>
    <property type="match status" value="1"/>
</dbReference>
<dbReference type="InterPro" id="IPR051048">
    <property type="entry name" value="Peptidase_S8/S53_subtilisin"/>
</dbReference>
<sequence>MRFLNNNLAGLATATLLASTAVNAATPATNNNINNNNTGTATDAPKRFIVELKTLGCGKRVKARVAAAPGMRVAKTFDHDLFPALTVECDACDADSLSRVLDGGEQTGSAPVAAVYTPSIMTLRLPEQGPSFADDSAAANYTFHGLTGVAELHEQGILGAGAMVAIVDSGVEWTHEALGGGFGSPSDKVIGGYDLVGDGDWPNSPAKPDDEPNDQFGHGTHVAGIVAGRSAQFVGVAPEAKILAYKIIGAYGQSNEEMVIEGFLRAFDSGADIITASVGEKGGFTHSAWAKLASRMVDRGVLVTVAGGNDGEDGAFLMSNGAAGENVLTVAATAPDMVPAYPFTISFKSGSNTTAAQNSEAAYLPASGRQGPDFFPDTIAGWPIVPLTLDPAVAADACQPVATAPAGLTPESILLVRNGGCPFYTKQANLASLNAPYILFYQDNATPYVPPTNRAPTKVAVIDAAAGEAIVKVLMAGNQSSVTASFDKETTRFVGLRDANGAGRPAAFTQWGPNYDMQMKPDVAAPGVKVLSSYTGGGYRVLSGTSMATPYVAGVAALWVGKYGGRKSGNPDWAKQLSARIMSTARSAPWVDGLNGSVSADFLAPPVQIGAGGLHAGRIFAATTELAFESRKFALNDTAHFNAEQVAQLTNTGPEPVTYEFSLEPAAGFNSWTPGIEGQPGFGRESFKGYFDFKPLRIVPEVAMPPSLTLAPGQTGFANFTFSVPTGVDAASIPLYGGRVIIKASNDKTGQHTLAIPYAGAAADIKAVVPGVFARPQGTPKILTSGSGVPVEQKSNYTFDLARDVQDFPVLVVSTSYGTAEVRWDIYEAGAEGSTETAADVDAKQWEYPPVPGRNGYVGSVAAWTFSGKASYFDPARDNESDVFAFPRYNLPRDIFKQYMWLGRLATTSGSAGGESNGNDDGFPDSANQTGKIQPGRYRMRVAALRPFGEPSVAADWDVWSAPVLTVLPLVPAAGNSTGVISAAKRALRPRL</sequence>
<dbReference type="AlphaFoldDB" id="A0A9P9BHV8"/>
<dbReference type="InterPro" id="IPR000209">
    <property type="entry name" value="Peptidase_S8/S53_dom"/>
</dbReference>
<dbReference type="GeneID" id="70185651"/>
<comment type="caution">
    <text evidence="11">The sequence shown here is derived from an EMBL/GenBank/DDBJ whole genome shotgun (WGS) entry which is preliminary data.</text>
</comment>
<dbReference type="InterPro" id="IPR022398">
    <property type="entry name" value="Peptidase_S8_His-AS"/>
</dbReference>
<keyword evidence="4 6" id="KW-0720">Serine protease</keyword>
<dbReference type="PROSITE" id="PS51892">
    <property type="entry name" value="SUBTILASE"/>
    <property type="match status" value="1"/>
</dbReference>
<dbReference type="InterPro" id="IPR023827">
    <property type="entry name" value="Peptidase_S8_Asp-AS"/>
</dbReference>
<evidence type="ECO:0000313" key="12">
    <source>
        <dbReference type="Proteomes" id="UP000756346"/>
    </source>
</evidence>
<evidence type="ECO:0000256" key="1">
    <source>
        <dbReference type="ARBA" id="ARBA00011073"/>
    </source>
</evidence>
<reference evidence="11" key="1">
    <citation type="journal article" date="2021" name="Nat. Commun.">
        <title>Genetic determinants of endophytism in the Arabidopsis root mycobiome.</title>
        <authorList>
            <person name="Mesny F."/>
            <person name="Miyauchi S."/>
            <person name="Thiergart T."/>
            <person name="Pickel B."/>
            <person name="Atanasova L."/>
            <person name="Karlsson M."/>
            <person name="Huettel B."/>
            <person name="Barry K.W."/>
            <person name="Haridas S."/>
            <person name="Chen C."/>
            <person name="Bauer D."/>
            <person name="Andreopoulos W."/>
            <person name="Pangilinan J."/>
            <person name="LaButti K."/>
            <person name="Riley R."/>
            <person name="Lipzen A."/>
            <person name="Clum A."/>
            <person name="Drula E."/>
            <person name="Henrissat B."/>
            <person name="Kohler A."/>
            <person name="Grigoriev I.V."/>
            <person name="Martin F.M."/>
            <person name="Hacquard S."/>
        </authorList>
    </citation>
    <scope>NUCLEOTIDE SEQUENCE</scope>
    <source>
        <strain evidence="11">MPI-CAGE-CH-0230</strain>
    </source>
</reference>
<evidence type="ECO:0000256" key="8">
    <source>
        <dbReference type="SAM" id="MobiDB-lite"/>
    </source>
</evidence>
<organism evidence="11 12">
    <name type="scientific">Microdochium trichocladiopsis</name>
    <dbReference type="NCBI Taxonomy" id="1682393"/>
    <lineage>
        <taxon>Eukaryota</taxon>
        <taxon>Fungi</taxon>
        <taxon>Dikarya</taxon>
        <taxon>Ascomycota</taxon>
        <taxon>Pezizomycotina</taxon>
        <taxon>Sordariomycetes</taxon>
        <taxon>Xylariomycetidae</taxon>
        <taxon>Xylariales</taxon>
        <taxon>Microdochiaceae</taxon>
        <taxon>Microdochium</taxon>
    </lineage>
</organism>
<dbReference type="Proteomes" id="UP000756346">
    <property type="component" value="Unassembled WGS sequence"/>
</dbReference>
<gene>
    <name evidence="11" type="ORF">B0I36DRAFT_342736</name>
</gene>
<keyword evidence="12" id="KW-1185">Reference proteome</keyword>
<evidence type="ECO:0000256" key="4">
    <source>
        <dbReference type="ARBA" id="ARBA00022825"/>
    </source>
</evidence>
<dbReference type="Pfam" id="PF00082">
    <property type="entry name" value="Peptidase_S8"/>
    <property type="match status" value="1"/>
</dbReference>
<comment type="similarity">
    <text evidence="1 6 7">Belongs to the peptidase S8 family.</text>
</comment>
<dbReference type="InterPro" id="IPR036852">
    <property type="entry name" value="Peptidase_S8/S53_dom_sf"/>
</dbReference>
<dbReference type="RefSeq" id="XP_046003928.1">
    <property type="nucleotide sequence ID" value="XM_046156105.1"/>
</dbReference>